<keyword evidence="1" id="KW-1133">Transmembrane helix</keyword>
<feature type="domain" description="DUF6545" evidence="2">
    <location>
        <begin position="231"/>
        <end position="352"/>
    </location>
</feature>
<keyword evidence="4" id="KW-1185">Reference proteome</keyword>
<evidence type="ECO:0000313" key="4">
    <source>
        <dbReference type="Proteomes" id="UP000031364"/>
    </source>
</evidence>
<evidence type="ECO:0000313" key="3">
    <source>
        <dbReference type="EMBL" id="KIA66140.1"/>
    </source>
</evidence>
<feature type="transmembrane region" description="Helical" evidence="1">
    <location>
        <begin position="6"/>
        <end position="27"/>
    </location>
</feature>
<feature type="transmembrane region" description="Helical" evidence="1">
    <location>
        <begin position="169"/>
        <end position="190"/>
    </location>
</feature>
<proteinExistence type="predicted"/>
<dbReference type="RefSeq" id="WP_043664422.1">
    <property type="nucleotide sequence ID" value="NZ_BDCI01000023.1"/>
</dbReference>
<gene>
    <name evidence="3" type="ORF">FG87_03020</name>
</gene>
<dbReference type="InterPro" id="IPR046675">
    <property type="entry name" value="DUF6545"/>
</dbReference>
<feature type="transmembrane region" description="Helical" evidence="1">
    <location>
        <begin position="99"/>
        <end position="119"/>
    </location>
</feature>
<dbReference type="NCBIfam" id="NF042915">
    <property type="entry name" value="MAB_1171c_fam"/>
    <property type="match status" value="1"/>
</dbReference>
<feature type="transmembrane region" description="Helical" evidence="1">
    <location>
        <begin position="131"/>
        <end position="149"/>
    </location>
</feature>
<keyword evidence="1" id="KW-0472">Membrane</keyword>
<dbReference type="InterPro" id="IPR050039">
    <property type="entry name" value="MAB_1171c-like"/>
</dbReference>
<reference evidence="3 4" key="1">
    <citation type="journal article" date="2014" name="Int. J. Syst. Evol. Microbiol.">
        <title>Nocardia vulneris sp. nov., isolated from wounds of human patients in North America.</title>
        <authorList>
            <person name="Lasker B.A."/>
            <person name="Bell M."/>
            <person name="Klenk H.P."/>
            <person name="Sproer C."/>
            <person name="Schumann C."/>
            <person name="Schumann P."/>
            <person name="Brown J.M."/>
        </authorList>
    </citation>
    <scope>NUCLEOTIDE SEQUENCE [LARGE SCALE GENOMIC DNA]</scope>
    <source>
        <strain evidence="3 4">W9851</strain>
    </source>
</reference>
<protein>
    <recommendedName>
        <fullName evidence="2">DUF6545 domain-containing protein</fullName>
    </recommendedName>
</protein>
<feature type="transmembrane region" description="Helical" evidence="1">
    <location>
        <begin position="39"/>
        <end position="59"/>
    </location>
</feature>
<accession>A0ABR4ZLQ0</accession>
<dbReference type="EMBL" id="JNFP01000003">
    <property type="protein sequence ID" value="KIA66140.1"/>
    <property type="molecule type" value="Genomic_DNA"/>
</dbReference>
<organism evidence="3 4">
    <name type="scientific">Nocardia vulneris</name>
    <dbReference type="NCBI Taxonomy" id="1141657"/>
    <lineage>
        <taxon>Bacteria</taxon>
        <taxon>Bacillati</taxon>
        <taxon>Actinomycetota</taxon>
        <taxon>Actinomycetes</taxon>
        <taxon>Mycobacteriales</taxon>
        <taxon>Nocardiaceae</taxon>
        <taxon>Nocardia</taxon>
    </lineage>
</organism>
<name>A0ABR4ZLQ0_9NOCA</name>
<sequence>MHAAPPAFIAIVVVLGALVVGGRWVLVHDTIADRLINHALSWDLGSLLGYVSAAGLGYPEFGQRVFFAVGMLGLSYCFGFTMLLNGADPRTVRSRQRNYNVCAAITGIVWLVCAAVEAAGVPLHRALDWEGALWGVVGVAVAGIGLLLVRACLRELRSDGPARHEKLTYLALLTFGAYCVGTSLDSALRAAAGTSSGAPRPLLVIGTFLAALALISLVAIPLIHALLRRAEWDRTGRHCRRLRPLWRDLTAAVPEVVLHAAGFDQQDSASRLYRMTVEIGDALMHLKYFAPVADSGHSDPMHGCAMRIAAAVDLKRRGAPGTNHVPGPPILPPADDRATNLANLLALSRAWPRARGANTPERRASRKPGKWLSYFEPARLRK</sequence>
<evidence type="ECO:0000256" key="1">
    <source>
        <dbReference type="SAM" id="Phobius"/>
    </source>
</evidence>
<feature type="transmembrane region" description="Helical" evidence="1">
    <location>
        <begin position="202"/>
        <end position="227"/>
    </location>
</feature>
<dbReference type="Proteomes" id="UP000031364">
    <property type="component" value="Unassembled WGS sequence"/>
</dbReference>
<feature type="transmembrane region" description="Helical" evidence="1">
    <location>
        <begin position="65"/>
        <end position="87"/>
    </location>
</feature>
<comment type="caution">
    <text evidence="3">The sequence shown here is derived from an EMBL/GenBank/DDBJ whole genome shotgun (WGS) entry which is preliminary data.</text>
</comment>
<dbReference type="Pfam" id="PF20182">
    <property type="entry name" value="DUF6545"/>
    <property type="match status" value="1"/>
</dbReference>
<keyword evidence="1" id="KW-0812">Transmembrane</keyword>
<evidence type="ECO:0000259" key="2">
    <source>
        <dbReference type="Pfam" id="PF20182"/>
    </source>
</evidence>